<dbReference type="InterPro" id="IPR052012">
    <property type="entry name" value="GTase_92"/>
</dbReference>
<dbReference type="EMBL" id="CANHGI010000005">
    <property type="protein sequence ID" value="CAI5453744.1"/>
    <property type="molecule type" value="Genomic_DNA"/>
</dbReference>
<evidence type="ECO:0000256" key="1">
    <source>
        <dbReference type="ARBA" id="ARBA00004167"/>
    </source>
</evidence>
<dbReference type="PANTHER" id="PTHR21645:SF17">
    <property type="entry name" value="GLYCOSYLTRANSFERASE FAMILY 92 PROTEIN-RELATED"/>
    <property type="match status" value="1"/>
</dbReference>
<evidence type="ECO:0000256" key="6">
    <source>
        <dbReference type="ARBA" id="ARBA00022989"/>
    </source>
</evidence>
<keyword evidence="10" id="KW-1185">Reference proteome</keyword>
<reference evidence="9" key="1">
    <citation type="submission" date="2022-11" db="EMBL/GenBank/DDBJ databases">
        <authorList>
            <person name="Kikuchi T."/>
        </authorList>
    </citation>
    <scope>NUCLEOTIDE SEQUENCE</scope>
    <source>
        <strain evidence="9">PS1010</strain>
    </source>
</reference>
<name>A0A9P1N8K4_9PELO</name>
<sequence length="177" mass="21259">MLKSLEQQDKRETGKIVTDPRVMNYTWIHWTYQNVKKIEVQENKIIHLKRMKWLEKFPKSNKYSNFSIIKENTLKNIEHDWKIMRKKVNSVLKKTLPQERFYEQVIGDCYQKKFYSYMYAGAPPVPCSGPHYCEYPQRDDIKCVHVDARYDDVPRMSPISFYFAVYARFNSSIGCYS</sequence>
<accession>A0A9P1N8K4</accession>
<keyword evidence="6" id="KW-1133">Transmembrane helix</keyword>
<comment type="similarity">
    <text evidence="2 8">Belongs to the glycosyltransferase 92 family.</text>
</comment>
<dbReference type="Pfam" id="PF01697">
    <property type="entry name" value="Glyco_transf_92"/>
    <property type="match status" value="1"/>
</dbReference>
<comment type="subcellular location">
    <subcellularLocation>
        <location evidence="1">Membrane</location>
        <topology evidence="1">Single-pass membrane protein</topology>
    </subcellularLocation>
</comment>
<keyword evidence="7" id="KW-0472">Membrane</keyword>
<gene>
    <name evidence="9" type="ORF">CAMP_LOCUS16381</name>
</gene>
<evidence type="ECO:0000256" key="5">
    <source>
        <dbReference type="ARBA" id="ARBA00022692"/>
    </source>
</evidence>
<evidence type="ECO:0000256" key="4">
    <source>
        <dbReference type="ARBA" id="ARBA00022679"/>
    </source>
</evidence>
<dbReference type="GO" id="GO:0016757">
    <property type="term" value="F:glycosyltransferase activity"/>
    <property type="evidence" value="ECO:0007669"/>
    <property type="project" value="UniProtKB-UniRule"/>
</dbReference>
<dbReference type="AlphaFoldDB" id="A0A9P1N8K4"/>
<keyword evidence="5" id="KW-0812">Transmembrane</keyword>
<protein>
    <recommendedName>
        <fullName evidence="8">Glycosyltransferase family 92 protein</fullName>
        <ecNumber evidence="8">2.4.1.-</ecNumber>
    </recommendedName>
</protein>
<dbReference type="EC" id="2.4.1.-" evidence="8"/>
<proteinExistence type="inferred from homology"/>
<evidence type="ECO:0000313" key="10">
    <source>
        <dbReference type="Proteomes" id="UP001152747"/>
    </source>
</evidence>
<evidence type="ECO:0000256" key="3">
    <source>
        <dbReference type="ARBA" id="ARBA00022676"/>
    </source>
</evidence>
<evidence type="ECO:0000256" key="8">
    <source>
        <dbReference type="RuleBase" id="RU366017"/>
    </source>
</evidence>
<evidence type="ECO:0000256" key="2">
    <source>
        <dbReference type="ARBA" id="ARBA00007647"/>
    </source>
</evidence>
<evidence type="ECO:0000313" key="9">
    <source>
        <dbReference type="EMBL" id="CAI5453744.1"/>
    </source>
</evidence>
<dbReference type="Proteomes" id="UP001152747">
    <property type="component" value="Unassembled WGS sequence"/>
</dbReference>
<keyword evidence="4 8" id="KW-0808">Transferase</keyword>
<evidence type="ECO:0000256" key="7">
    <source>
        <dbReference type="ARBA" id="ARBA00023136"/>
    </source>
</evidence>
<comment type="caution">
    <text evidence="9">The sequence shown here is derived from an EMBL/GenBank/DDBJ whole genome shotgun (WGS) entry which is preliminary data.</text>
</comment>
<organism evidence="9 10">
    <name type="scientific">Caenorhabditis angaria</name>
    <dbReference type="NCBI Taxonomy" id="860376"/>
    <lineage>
        <taxon>Eukaryota</taxon>
        <taxon>Metazoa</taxon>
        <taxon>Ecdysozoa</taxon>
        <taxon>Nematoda</taxon>
        <taxon>Chromadorea</taxon>
        <taxon>Rhabditida</taxon>
        <taxon>Rhabditina</taxon>
        <taxon>Rhabditomorpha</taxon>
        <taxon>Rhabditoidea</taxon>
        <taxon>Rhabditidae</taxon>
        <taxon>Peloderinae</taxon>
        <taxon>Caenorhabditis</taxon>
    </lineage>
</organism>
<dbReference type="GO" id="GO:0016020">
    <property type="term" value="C:membrane"/>
    <property type="evidence" value="ECO:0007669"/>
    <property type="project" value="UniProtKB-SubCell"/>
</dbReference>
<dbReference type="InterPro" id="IPR008166">
    <property type="entry name" value="Glyco_transf_92"/>
</dbReference>
<dbReference type="PANTHER" id="PTHR21645">
    <property type="entry name" value="GLYCOSYLTRANSFERASE FAMILY 92 PROTEIN"/>
    <property type="match status" value="1"/>
</dbReference>
<keyword evidence="3 8" id="KW-0328">Glycosyltransferase</keyword>